<keyword evidence="1" id="KW-1133">Transmembrane helix</keyword>
<keyword evidence="3" id="KW-1185">Reference proteome</keyword>
<gene>
    <name evidence="2" type="ORF">STSP1_00083</name>
</gene>
<dbReference type="RefSeq" id="WP_085754450.1">
    <property type="nucleotide sequence ID" value="NZ_CP021023.1"/>
</dbReference>
<evidence type="ECO:0000313" key="3">
    <source>
        <dbReference type="Proteomes" id="UP000193334"/>
    </source>
</evidence>
<evidence type="ECO:0000256" key="1">
    <source>
        <dbReference type="SAM" id="Phobius"/>
    </source>
</evidence>
<accession>A0A1W6LIY1</accession>
<dbReference type="Proteomes" id="UP000193334">
    <property type="component" value="Chromosome"/>
</dbReference>
<reference evidence="3" key="1">
    <citation type="submission" date="2017-04" db="EMBL/GenBank/DDBJ databases">
        <title>Comparative genomics and description of representatives of a novel lineage of planctomycetes thriving in anoxic sediments.</title>
        <authorList>
            <person name="Spring S."/>
            <person name="Bunk B."/>
            <person name="Sproer C."/>
        </authorList>
    </citation>
    <scope>NUCLEOTIDE SEQUENCE [LARGE SCALE GENOMIC DNA]</scope>
    <source>
        <strain evidence="3">ST-PulAB-D4</strain>
    </source>
</reference>
<sequence length="223" mass="25431">MYEVDMLKKQGIPRKSTPLLTVIMTAAVSLPLILSGLFLFEYYGKNIEIDFNSKVLTRIEKKVSTLPFDERLNNRLKKKLGVGIEYPEELLLGIDKSLQWTPILESITGTLPENLAISEFDVSKETDRLRIEDPEKEGRKKDVEIVSRKLSLLVYNLRDDDGNESAEHYINQLNESKALKTKMKNAKIASIRLEEFGEYVLPCYVVECVFVSGKKQLEEGNEG</sequence>
<dbReference type="AlphaFoldDB" id="A0A1W6LIY1"/>
<dbReference type="STRING" id="1941349.STSP1_00083"/>
<feature type="transmembrane region" description="Helical" evidence="1">
    <location>
        <begin position="20"/>
        <end position="40"/>
    </location>
</feature>
<proteinExistence type="predicted"/>
<protein>
    <submittedName>
        <fullName evidence="2">Uncharacterized protein</fullName>
    </submittedName>
</protein>
<dbReference type="EMBL" id="CP021023">
    <property type="protein sequence ID" value="ARN55719.1"/>
    <property type="molecule type" value="Genomic_DNA"/>
</dbReference>
<evidence type="ECO:0000313" key="2">
    <source>
        <dbReference type="EMBL" id="ARN55719.1"/>
    </source>
</evidence>
<name>A0A1W6LIY1_9BACT</name>
<keyword evidence="1" id="KW-0472">Membrane</keyword>
<keyword evidence="1" id="KW-0812">Transmembrane</keyword>
<organism evidence="2 3">
    <name type="scientific">Sedimentisphaera salicampi</name>
    <dbReference type="NCBI Taxonomy" id="1941349"/>
    <lineage>
        <taxon>Bacteria</taxon>
        <taxon>Pseudomonadati</taxon>
        <taxon>Planctomycetota</taxon>
        <taxon>Phycisphaerae</taxon>
        <taxon>Sedimentisphaerales</taxon>
        <taxon>Sedimentisphaeraceae</taxon>
        <taxon>Sedimentisphaera</taxon>
    </lineage>
</organism>
<dbReference type="KEGG" id="pbp:STSP1_00083"/>